<keyword evidence="4" id="KW-0547">Nucleotide-binding</keyword>
<evidence type="ECO:0000256" key="2">
    <source>
        <dbReference type="ARBA" id="ARBA00005417"/>
    </source>
</evidence>
<dbReference type="NCBIfam" id="NF008453">
    <property type="entry name" value="PRK11308.1"/>
    <property type="match status" value="2"/>
</dbReference>
<feature type="domain" description="ABC transporter" evidence="7">
    <location>
        <begin position="312"/>
        <end position="546"/>
    </location>
</feature>
<dbReference type="SMART" id="SM00382">
    <property type="entry name" value="AAA"/>
    <property type="match status" value="2"/>
</dbReference>
<dbReference type="Gene3D" id="3.40.50.300">
    <property type="entry name" value="P-loop containing nucleotide triphosphate hydrolases"/>
    <property type="match status" value="2"/>
</dbReference>
<dbReference type="PROSITE" id="PS00211">
    <property type="entry name" value="ABC_TRANSPORTER_1"/>
    <property type="match status" value="2"/>
</dbReference>
<dbReference type="EMBL" id="MK318973">
    <property type="protein sequence ID" value="QCL10777.1"/>
    <property type="molecule type" value="Genomic_DNA"/>
</dbReference>
<dbReference type="GO" id="GO:0016887">
    <property type="term" value="F:ATP hydrolysis activity"/>
    <property type="evidence" value="ECO:0007669"/>
    <property type="project" value="InterPro"/>
</dbReference>
<dbReference type="PANTHER" id="PTHR43776:SF7">
    <property type="entry name" value="D,D-DIPEPTIDE TRANSPORT ATP-BINDING PROTEIN DDPF-RELATED"/>
    <property type="match status" value="1"/>
</dbReference>
<keyword evidence="8" id="KW-0614">Plasmid</keyword>
<dbReference type="InterPro" id="IPR050319">
    <property type="entry name" value="ABC_transp_ATP-bind"/>
</dbReference>
<evidence type="ECO:0000256" key="1">
    <source>
        <dbReference type="ARBA" id="ARBA00004417"/>
    </source>
</evidence>
<dbReference type="GO" id="GO:0005886">
    <property type="term" value="C:plasma membrane"/>
    <property type="evidence" value="ECO:0007669"/>
    <property type="project" value="UniProtKB-SubCell"/>
</dbReference>
<comment type="similarity">
    <text evidence="2">Belongs to the ABC transporter superfamily.</text>
</comment>
<dbReference type="NCBIfam" id="NF007739">
    <property type="entry name" value="PRK10419.1"/>
    <property type="match status" value="2"/>
</dbReference>
<dbReference type="InterPro" id="IPR003593">
    <property type="entry name" value="AAA+_ATPase"/>
</dbReference>
<dbReference type="InterPro" id="IPR017871">
    <property type="entry name" value="ABC_transporter-like_CS"/>
</dbReference>
<name>A0A4V1DXD6_RHIRH</name>
<keyword evidence="5 8" id="KW-0067">ATP-binding</keyword>
<gene>
    <name evidence="8" type="primary">nikE</name>
    <name evidence="8" type="ORF">pOC-C5.8_603</name>
</gene>
<feature type="domain" description="ABC transporter" evidence="7">
    <location>
        <begin position="10"/>
        <end position="257"/>
    </location>
</feature>
<feature type="compositionally biased region" description="Basic and acidic residues" evidence="6">
    <location>
        <begin position="282"/>
        <end position="291"/>
    </location>
</feature>
<dbReference type="SUPFAM" id="SSF52540">
    <property type="entry name" value="P-loop containing nucleoside triphosphate hydrolases"/>
    <property type="match status" value="2"/>
</dbReference>
<protein>
    <submittedName>
        <fullName evidence="8">Nickel import ATP-binding protein NikE</fullName>
    </submittedName>
</protein>
<dbReference type="PROSITE" id="PS50893">
    <property type="entry name" value="ABC_TRANSPORTER_2"/>
    <property type="match status" value="2"/>
</dbReference>
<dbReference type="Pfam" id="PF00005">
    <property type="entry name" value="ABC_tran"/>
    <property type="match status" value="2"/>
</dbReference>
<evidence type="ECO:0000256" key="5">
    <source>
        <dbReference type="ARBA" id="ARBA00022840"/>
    </source>
</evidence>
<evidence type="ECO:0000256" key="3">
    <source>
        <dbReference type="ARBA" id="ARBA00022448"/>
    </source>
</evidence>
<proteinExistence type="inferred from homology"/>
<dbReference type="InterPro" id="IPR027417">
    <property type="entry name" value="P-loop_NTPase"/>
</dbReference>
<dbReference type="PANTHER" id="PTHR43776">
    <property type="entry name" value="TRANSPORT ATP-BINDING PROTEIN"/>
    <property type="match status" value="1"/>
</dbReference>
<keyword evidence="3" id="KW-0813">Transport</keyword>
<evidence type="ECO:0000313" key="8">
    <source>
        <dbReference type="EMBL" id="QCL10777.1"/>
    </source>
</evidence>
<dbReference type="InterPro" id="IPR013563">
    <property type="entry name" value="Oligopep_ABC_C"/>
</dbReference>
<geneLocation type="plasmid" evidence="8">
    <name>pOC-Colt5.8</name>
</geneLocation>
<evidence type="ECO:0000256" key="6">
    <source>
        <dbReference type="SAM" id="MobiDB-lite"/>
    </source>
</evidence>
<sequence>MPMPNALLSVRDLAISYRNSQRSGLAVDGLDFDLAPGEALALVGESGCGKSSVALSLLDLLPRSTVRTGQVLFNGSDLAVLPARELRRIRGREIGMIFQEPMTSLNPVYTVGRQIAEILQEHTSISRRVARSRAIELLDLVSLADPATKVDAYPHELSGGQRQRVMIAMAVALEPRLLIADEPTTALDATTQAQILALIDRLRREMGTSLLLISHDLPLVRRWTDRVIVMHHGKQMELLPSAAMFEGSHHPYTRGLIAASVRLNDGRHASTQRLSEVHARRQPDGEFRFDLETPPPSQSARTSEAAGNEPIFEVSNLRVSYPGAKTPAVNGVSLTIARGETLGLVGESGSGKSSLSRAVMGLIQFTGDVRLDGHSLGKGFDQAARRRVQMVFQDPYASLNPRHTVAEILNRPMKLHGLDNRETRLRQMLDLVKLPAGSANRFPHEFSGGQRQRIGIARALILKPDVVICDEAVSALDVSIQAQILNLLADLKQELGLSILFISHDLAVVQYVSDRVMVMRNGDVVETANRHDIWASPQHPYTRQLIAAAA</sequence>
<accession>A0A4V1DXD6</accession>
<dbReference type="GO" id="GO:0055085">
    <property type="term" value="P:transmembrane transport"/>
    <property type="evidence" value="ECO:0007669"/>
    <property type="project" value="UniProtKB-ARBA"/>
</dbReference>
<evidence type="ECO:0000256" key="4">
    <source>
        <dbReference type="ARBA" id="ARBA00022741"/>
    </source>
</evidence>
<dbReference type="GO" id="GO:0015833">
    <property type="term" value="P:peptide transport"/>
    <property type="evidence" value="ECO:0007669"/>
    <property type="project" value="InterPro"/>
</dbReference>
<dbReference type="CDD" id="cd03257">
    <property type="entry name" value="ABC_NikE_OppD_transporters"/>
    <property type="match status" value="2"/>
</dbReference>
<feature type="region of interest" description="Disordered" evidence="6">
    <location>
        <begin position="282"/>
        <end position="307"/>
    </location>
</feature>
<comment type="subcellular location">
    <subcellularLocation>
        <location evidence="1">Cell inner membrane</location>
        <topology evidence="1">Peripheral membrane protein</topology>
    </subcellularLocation>
</comment>
<dbReference type="InterPro" id="IPR003439">
    <property type="entry name" value="ABC_transporter-like_ATP-bd"/>
</dbReference>
<reference evidence="8" key="1">
    <citation type="journal article" date="2019" name="Genome Biol. Evol.">
        <title>Evolutionary Relatedness and Classification of Tumour-Inducing and Opine-Catabolic Plasmids in Three Rhizobium rhizogenes Strains Isolated from the Same Crown Gall Tumour.</title>
        <authorList>
            <person name="Kuzmanovic N."/>
            <person name="Pulawska J."/>
        </authorList>
    </citation>
    <scope>NUCLEOTIDE SEQUENCE</scope>
    <source>
        <strain evidence="8">Colt5.8</strain>
        <plasmid evidence="8">pOC-Colt5.8</plasmid>
    </source>
</reference>
<dbReference type="AlphaFoldDB" id="A0A4V1DXD6"/>
<dbReference type="GO" id="GO:0005524">
    <property type="term" value="F:ATP binding"/>
    <property type="evidence" value="ECO:0007669"/>
    <property type="project" value="UniProtKB-KW"/>
</dbReference>
<dbReference type="FunFam" id="3.40.50.300:FF:000016">
    <property type="entry name" value="Oligopeptide ABC transporter ATP-binding component"/>
    <property type="match status" value="1"/>
</dbReference>
<organism evidence="8">
    <name type="scientific">Rhizobium rhizogenes</name>
    <name type="common">Agrobacterium rhizogenes</name>
    <dbReference type="NCBI Taxonomy" id="359"/>
    <lineage>
        <taxon>Bacteria</taxon>
        <taxon>Pseudomonadati</taxon>
        <taxon>Pseudomonadota</taxon>
        <taxon>Alphaproteobacteria</taxon>
        <taxon>Hyphomicrobiales</taxon>
        <taxon>Rhizobiaceae</taxon>
        <taxon>Rhizobium/Agrobacterium group</taxon>
        <taxon>Rhizobium</taxon>
    </lineage>
</organism>
<dbReference type="Pfam" id="PF08352">
    <property type="entry name" value="oligo_HPY"/>
    <property type="match status" value="2"/>
</dbReference>
<evidence type="ECO:0000259" key="7">
    <source>
        <dbReference type="PROSITE" id="PS50893"/>
    </source>
</evidence>